<dbReference type="Proteomes" id="UP001060215">
    <property type="component" value="Chromosome 8"/>
</dbReference>
<organism evidence="1 2">
    <name type="scientific">Camellia lanceoleosa</name>
    <dbReference type="NCBI Taxonomy" id="1840588"/>
    <lineage>
        <taxon>Eukaryota</taxon>
        <taxon>Viridiplantae</taxon>
        <taxon>Streptophyta</taxon>
        <taxon>Embryophyta</taxon>
        <taxon>Tracheophyta</taxon>
        <taxon>Spermatophyta</taxon>
        <taxon>Magnoliopsida</taxon>
        <taxon>eudicotyledons</taxon>
        <taxon>Gunneridae</taxon>
        <taxon>Pentapetalae</taxon>
        <taxon>asterids</taxon>
        <taxon>Ericales</taxon>
        <taxon>Theaceae</taxon>
        <taxon>Camellia</taxon>
    </lineage>
</organism>
<sequence>MEKAEFVVGKQAHFPKLIPPPCNIYDPTTHCSQVKGGNAALLFVALYLVAIGSAGVKATSPAYGADQFEEKNPKEAREMSSFFNWLLLAGCLGTVASLTLIVWIQDNKVWDKGFGISAIAMLVGIMVFVAGLPQYRIHVVQGSNVIIEIIQVWI</sequence>
<name>A0ACC0GME4_9ERIC</name>
<accession>A0ACC0GME4</accession>
<evidence type="ECO:0000313" key="1">
    <source>
        <dbReference type="EMBL" id="KAI8001763.1"/>
    </source>
</evidence>
<evidence type="ECO:0000313" key="2">
    <source>
        <dbReference type="Proteomes" id="UP001060215"/>
    </source>
</evidence>
<proteinExistence type="predicted"/>
<gene>
    <name evidence="1" type="ORF">LOK49_LG09G00987</name>
</gene>
<comment type="caution">
    <text evidence="1">The sequence shown here is derived from an EMBL/GenBank/DDBJ whole genome shotgun (WGS) entry which is preliminary data.</text>
</comment>
<protein>
    <submittedName>
        <fullName evidence="1">Protein NRT1/ PTR FAMILY 4.6</fullName>
    </submittedName>
</protein>
<keyword evidence="2" id="KW-1185">Reference proteome</keyword>
<reference evidence="1 2" key="1">
    <citation type="journal article" date="2022" name="Plant J.">
        <title>Chromosome-level genome of Camellia lanceoleosa provides a valuable resource for understanding genome evolution and self-incompatibility.</title>
        <authorList>
            <person name="Gong W."/>
            <person name="Xiao S."/>
            <person name="Wang L."/>
            <person name="Liao Z."/>
            <person name="Chang Y."/>
            <person name="Mo W."/>
            <person name="Hu G."/>
            <person name="Li W."/>
            <person name="Zhao G."/>
            <person name="Zhu H."/>
            <person name="Hu X."/>
            <person name="Ji K."/>
            <person name="Xiang X."/>
            <person name="Song Q."/>
            <person name="Yuan D."/>
            <person name="Jin S."/>
            <person name="Zhang L."/>
        </authorList>
    </citation>
    <scope>NUCLEOTIDE SEQUENCE [LARGE SCALE GENOMIC DNA]</scope>
    <source>
        <strain evidence="1">SQ_2022a</strain>
    </source>
</reference>
<dbReference type="EMBL" id="CM045765">
    <property type="protein sequence ID" value="KAI8001763.1"/>
    <property type="molecule type" value="Genomic_DNA"/>
</dbReference>